<protein>
    <submittedName>
        <fullName evidence="5">DYW domain containing protein</fullName>
    </submittedName>
</protein>
<dbReference type="Proteomes" id="UP000237000">
    <property type="component" value="Unassembled WGS sequence"/>
</dbReference>
<dbReference type="InterPro" id="IPR046848">
    <property type="entry name" value="E_motif"/>
</dbReference>
<evidence type="ECO:0000313" key="6">
    <source>
        <dbReference type="Proteomes" id="UP000237000"/>
    </source>
</evidence>
<dbReference type="FunFam" id="1.25.40.10:FF:000366">
    <property type="entry name" value="Pentatricopeptide (PPR) repeat-containing protein"/>
    <property type="match status" value="1"/>
</dbReference>
<feature type="repeat" description="PPR" evidence="3">
    <location>
        <begin position="343"/>
        <end position="378"/>
    </location>
</feature>
<dbReference type="FunFam" id="1.25.40.10:FF:001086">
    <property type="entry name" value="Pentatricopeptide repeat-containing protein At4g33170"/>
    <property type="match status" value="1"/>
</dbReference>
<feature type="repeat" description="PPR" evidence="3">
    <location>
        <begin position="581"/>
        <end position="616"/>
    </location>
</feature>
<proteinExistence type="inferred from homology"/>
<accession>A0A2P5FGD4</accession>
<comment type="caution">
    <text evidence="5">The sequence shown here is derived from an EMBL/GenBank/DDBJ whole genome shotgun (WGS) entry which is preliminary data.</text>
</comment>
<dbReference type="GO" id="GO:0008270">
    <property type="term" value="F:zinc ion binding"/>
    <property type="evidence" value="ECO:0007669"/>
    <property type="project" value="InterPro"/>
</dbReference>
<feature type="repeat" description="PPR" evidence="3">
    <location>
        <begin position="445"/>
        <end position="479"/>
    </location>
</feature>
<dbReference type="InterPro" id="IPR032867">
    <property type="entry name" value="DYW_dom"/>
</dbReference>
<evidence type="ECO:0000256" key="2">
    <source>
        <dbReference type="ARBA" id="ARBA00022737"/>
    </source>
</evidence>
<feature type="repeat" description="PPR" evidence="3">
    <location>
        <begin position="104"/>
        <end position="134"/>
    </location>
</feature>
<evidence type="ECO:0000256" key="3">
    <source>
        <dbReference type="PROSITE-ProRule" id="PRU00708"/>
    </source>
</evidence>
<gene>
    <name evidence="5" type="ORF">TorRG33x02_072260</name>
</gene>
<dbReference type="AlphaFoldDB" id="A0A2P5FGD4"/>
<dbReference type="Pfam" id="PF14432">
    <property type="entry name" value="DYW_deaminase"/>
    <property type="match status" value="1"/>
</dbReference>
<dbReference type="GO" id="GO:0003723">
    <property type="term" value="F:RNA binding"/>
    <property type="evidence" value="ECO:0007669"/>
    <property type="project" value="InterPro"/>
</dbReference>
<dbReference type="OrthoDB" id="733157at2759"/>
<feature type="domain" description="DYW" evidence="4">
    <location>
        <begin position="761"/>
        <end position="853"/>
    </location>
</feature>
<dbReference type="PANTHER" id="PTHR47926">
    <property type="entry name" value="PENTATRICOPEPTIDE REPEAT-CONTAINING PROTEIN"/>
    <property type="match status" value="1"/>
</dbReference>
<dbReference type="InParanoid" id="A0A2P5FGD4"/>
<feature type="repeat" description="PPR" evidence="3">
    <location>
        <begin position="239"/>
        <end position="273"/>
    </location>
</feature>
<reference evidence="6" key="1">
    <citation type="submission" date="2016-06" db="EMBL/GenBank/DDBJ databases">
        <title>Parallel loss of symbiosis genes in relatives of nitrogen-fixing non-legume Parasponia.</title>
        <authorList>
            <person name="Van Velzen R."/>
            <person name="Holmer R."/>
            <person name="Bu F."/>
            <person name="Rutten L."/>
            <person name="Van Zeijl A."/>
            <person name="Liu W."/>
            <person name="Santuari L."/>
            <person name="Cao Q."/>
            <person name="Sharma T."/>
            <person name="Shen D."/>
            <person name="Roswanjaya Y."/>
            <person name="Wardhani T."/>
            <person name="Kalhor M.S."/>
            <person name="Jansen J."/>
            <person name="Van den Hoogen J."/>
            <person name="Gungor B."/>
            <person name="Hartog M."/>
            <person name="Hontelez J."/>
            <person name="Verver J."/>
            <person name="Yang W.-C."/>
            <person name="Schijlen E."/>
            <person name="Repin R."/>
            <person name="Schilthuizen M."/>
            <person name="Schranz E."/>
            <person name="Heidstra R."/>
            <person name="Miyata K."/>
            <person name="Fedorova E."/>
            <person name="Kohlen W."/>
            <person name="Bisseling T."/>
            <person name="Smit S."/>
            <person name="Geurts R."/>
        </authorList>
    </citation>
    <scope>NUCLEOTIDE SEQUENCE [LARGE SCALE GENOMIC DNA]</scope>
    <source>
        <strain evidence="6">cv. RG33-2</strain>
    </source>
</reference>
<name>A0A2P5FGD4_TREOI</name>
<dbReference type="Gene3D" id="1.25.40.10">
    <property type="entry name" value="Tetratricopeptide repeat domain"/>
    <property type="match status" value="6"/>
</dbReference>
<organism evidence="5 6">
    <name type="scientific">Trema orientale</name>
    <name type="common">Charcoal tree</name>
    <name type="synonym">Celtis orientalis</name>
    <dbReference type="NCBI Taxonomy" id="63057"/>
    <lineage>
        <taxon>Eukaryota</taxon>
        <taxon>Viridiplantae</taxon>
        <taxon>Streptophyta</taxon>
        <taxon>Embryophyta</taxon>
        <taxon>Tracheophyta</taxon>
        <taxon>Spermatophyta</taxon>
        <taxon>Magnoliopsida</taxon>
        <taxon>eudicotyledons</taxon>
        <taxon>Gunneridae</taxon>
        <taxon>Pentapetalae</taxon>
        <taxon>rosids</taxon>
        <taxon>fabids</taxon>
        <taxon>Rosales</taxon>
        <taxon>Cannabaceae</taxon>
        <taxon>Trema</taxon>
    </lineage>
</organism>
<dbReference type="PROSITE" id="PS51375">
    <property type="entry name" value="PPR"/>
    <property type="match status" value="8"/>
</dbReference>
<dbReference type="InterPro" id="IPR002885">
    <property type="entry name" value="PPR_rpt"/>
</dbReference>
<dbReference type="PANTHER" id="PTHR47926:SF522">
    <property type="entry name" value="TETRATRICOPEPTIDE REPEAT-LIKE SUPERFAMILY PROTEIN"/>
    <property type="match status" value="1"/>
</dbReference>
<dbReference type="FunCoup" id="A0A2P5FGD4">
    <property type="interactions" value="45"/>
</dbReference>
<keyword evidence="6" id="KW-1185">Reference proteome</keyword>
<dbReference type="STRING" id="63057.A0A2P5FGD4"/>
<feature type="repeat" description="PPR" evidence="3">
    <location>
        <begin position="515"/>
        <end position="545"/>
    </location>
</feature>
<comment type="similarity">
    <text evidence="1">Belongs to the PPR family. PCMP-H subfamily.</text>
</comment>
<dbReference type="NCBIfam" id="TIGR00756">
    <property type="entry name" value="PPR"/>
    <property type="match status" value="7"/>
</dbReference>
<evidence type="ECO:0000259" key="4">
    <source>
        <dbReference type="Pfam" id="PF14432"/>
    </source>
</evidence>
<dbReference type="InterPro" id="IPR046960">
    <property type="entry name" value="PPR_At4g14850-like_plant"/>
</dbReference>
<dbReference type="InterPro" id="IPR011990">
    <property type="entry name" value="TPR-like_helical_dom_sf"/>
</dbReference>
<dbReference type="Pfam" id="PF20431">
    <property type="entry name" value="E_motif"/>
    <property type="match status" value="1"/>
</dbReference>
<dbReference type="Pfam" id="PF13041">
    <property type="entry name" value="PPR_2"/>
    <property type="match status" value="4"/>
</dbReference>
<dbReference type="EMBL" id="JXTC01000035">
    <property type="protein sequence ID" value="PON96847.1"/>
    <property type="molecule type" value="Genomic_DNA"/>
</dbReference>
<evidence type="ECO:0000256" key="1">
    <source>
        <dbReference type="ARBA" id="ARBA00006643"/>
    </source>
</evidence>
<sequence length="853" mass="94861">MMSLSLASKLALPYERPRENPKPPNLNLSPNNCKFQTLHSRLIHNLNVGHLQKAISTLDLMVDHGLHPDLSTYSLFLKSCIRSRSFELGKLVHAHLLRSKLELDSLTLNSLISLYAKHGDWAKANEIFESMGNKRNLVSWAAIVSCFANNDMEYEAILAFVDMVENGFYPNEYCFAAVIRACSNMEDISIGETIFGSVIKSGYIESDVCVGCALIDMFAKGSGDLVNAYKVFVKMPEKNGVTWTLMMTRLAQLGCAREAIDLFLEMVLNGFVPDRFTFSSVISACAELELLSFGKQLHSQVVRYGLDLGHCVGCSLVGMYAKCEVDGPMGDSRTVFDQMPNHNVTSWTALITGYVQSGGHDVEAIKLFCEMISSHVRPNHFTFSSILKASANLSELSTGKQVHALAAKLGLASVNCVANSLISMYAQSGQMEDSRRAFDVLFDKNLISYNTIVNAYAKNFDSAEAFDLFHEIDDMGFEASAFTFSSLLSGAARIGAIGKGEQIHARLLKSGFDSNQITCNALISMYSRCGNVEAAFNLFSEMENRNIISWTSIITGFSKHGFADRALALFHEMLDSGIGPNEITFTAVLSACSHAGLLSEGWKHFKSMYPKHGIVPRMEHYACMVDLLGRSGSLSEALEFINSMPFMADALIWRTFLGACRVHGNIELGKHAANMILKQDPYEPAAFVLLANLYASTGQWEEVAQIRKKMRERNLIKEAGSSWIEVENKVYKFHVGDTSNPNALEIYDELDRLVSKIKELGYVPNTDLVLHDVEEEQKEQYLFQHSEKIAVVFGLINTSKSKPIRVFKNLRICGDCHSAIKYISVATGREIVVRDSNRFHHIKNGTCSCNDYW</sequence>
<dbReference type="Pfam" id="PF01535">
    <property type="entry name" value="PPR"/>
    <property type="match status" value="4"/>
</dbReference>
<keyword evidence="2" id="KW-0677">Repeat</keyword>
<dbReference type="FunFam" id="1.25.40.10:FF:000436">
    <property type="entry name" value="Pentatricopeptide repeat-containing protein At5g39350 family"/>
    <property type="match status" value="1"/>
</dbReference>
<feature type="repeat" description="PPR" evidence="3">
    <location>
        <begin position="136"/>
        <end position="170"/>
    </location>
</feature>
<feature type="repeat" description="PPR" evidence="3">
    <location>
        <begin position="546"/>
        <end position="580"/>
    </location>
</feature>
<dbReference type="FunFam" id="1.25.40.10:FF:000798">
    <property type="entry name" value="Pentatricopeptide repeat-containing protein At3g49170, chloroplastic"/>
    <property type="match status" value="1"/>
</dbReference>
<evidence type="ECO:0000313" key="5">
    <source>
        <dbReference type="EMBL" id="PON96847.1"/>
    </source>
</evidence>
<dbReference type="GO" id="GO:0009451">
    <property type="term" value="P:RNA modification"/>
    <property type="evidence" value="ECO:0007669"/>
    <property type="project" value="InterPro"/>
</dbReference>